<comment type="caution">
    <text evidence="4">The sequence shown here is derived from an EMBL/GenBank/DDBJ whole genome shotgun (WGS) entry which is preliminary data.</text>
</comment>
<feature type="transmembrane region" description="Helical" evidence="1">
    <location>
        <begin position="40"/>
        <end position="58"/>
    </location>
</feature>
<feature type="domain" description="DUF4097" evidence="2">
    <location>
        <begin position="178"/>
        <end position="413"/>
    </location>
</feature>
<gene>
    <name evidence="4" type="ORF">CHH67_18170</name>
    <name evidence="3" type="ORF">GNP94_13080</name>
</gene>
<evidence type="ECO:0000313" key="6">
    <source>
        <dbReference type="Proteomes" id="UP000435177"/>
    </source>
</evidence>
<sequence>MKHKIRVGRYTAALLLISTGALLLIDEWGGTDAIFLLLKWWPLLLVLWGVEYLLRYMFSKRRGERKDFRFRPDIRGITLAVLVSASVFVVSQHDHFLYLWNRVSLNLTVAAVDYSEAADNRFEKPPLYLPVTEDTTKMVVDHVNGDISIHREDVDDVIVETEVWVDREEPGMAELINEQSTMEADAGNTLVIRSQGKPYGQSGKRQPRMNVTITVPEERRMDMEIRTMNGAVAMTDVQANEYVTVESGNGPIYLENIGGNVTGQTLNGAVTVRGVLGDVKLSTNRGDMTAVDIFGAVQLTTQVGHMIVKRTTDDIQVNTRNGNIVVSGVRADLNAESLNGGIVIRSSTVGGDWNVYSAVGELNLHIPLGADYKLDGVISYGEIRTTLPNLSIEQKTITGESGTGEHVIHIEGNSSLNVYRSFPDALEKPETGGQVPHPH</sequence>
<dbReference type="OrthoDB" id="2640165at2"/>
<evidence type="ECO:0000313" key="3">
    <source>
        <dbReference type="EMBL" id="MUG66937.1"/>
    </source>
</evidence>
<reference evidence="3 6" key="2">
    <citation type="submission" date="2019-11" db="EMBL/GenBank/DDBJ databases">
        <title>Draft genome sequences of five Paenibacillus species of dairy origin.</title>
        <authorList>
            <person name="Olajide A.M."/>
            <person name="Chen S."/>
            <person name="Lapointe G."/>
        </authorList>
    </citation>
    <scope>NUCLEOTIDE SEQUENCE [LARGE SCALE GENOMIC DNA]</scope>
    <source>
        <strain evidence="3 6">3CS1</strain>
    </source>
</reference>
<name>A0A268EMM5_9BACL</name>
<proteinExistence type="predicted"/>
<dbReference type="PANTHER" id="PTHR34094:SF1">
    <property type="entry name" value="PROTEIN FAM185A"/>
    <property type="match status" value="1"/>
</dbReference>
<dbReference type="EMBL" id="NPBY01000058">
    <property type="protein sequence ID" value="PAD74368.1"/>
    <property type="molecule type" value="Genomic_DNA"/>
</dbReference>
<feature type="transmembrane region" description="Helical" evidence="1">
    <location>
        <begin position="79"/>
        <end position="100"/>
    </location>
</feature>
<reference evidence="4 5" key="1">
    <citation type="submission" date="2017-07" db="EMBL/GenBank/DDBJ databases">
        <title>Isolation and whole genome analysis of endospore-forming bacteria from heroin.</title>
        <authorList>
            <person name="Kalinowski J."/>
            <person name="Ahrens B."/>
            <person name="Al-Dilaimi A."/>
            <person name="Winkler A."/>
            <person name="Wibberg D."/>
            <person name="Schleenbecker U."/>
            <person name="Ruckert C."/>
            <person name="Wolfel R."/>
            <person name="Grass G."/>
        </authorList>
    </citation>
    <scope>NUCLEOTIDE SEQUENCE [LARGE SCALE GENOMIC DNA]</scope>
    <source>
        <strain evidence="4 5">7537-G1</strain>
    </source>
</reference>
<evidence type="ECO:0000313" key="5">
    <source>
        <dbReference type="Proteomes" id="UP000215596"/>
    </source>
</evidence>
<dbReference type="PANTHER" id="PTHR34094">
    <property type="match status" value="1"/>
</dbReference>
<dbReference type="Proteomes" id="UP000435177">
    <property type="component" value="Unassembled WGS sequence"/>
</dbReference>
<protein>
    <submittedName>
        <fullName evidence="3">DUF4097 family beta strand repeat protein</fullName>
    </submittedName>
    <submittedName>
        <fullName evidence="4">Protein liaG</fullName>
    </submittedName>
</protein>
<organism evidence="4 5">
    <name type="scientific">Paenibacillus campinasensis</name>
    <dbReference type="NCBI Taxonomy" id="66347"/>
    <lineage>
        <taxon>Bacteria</taxon>
        <taxon>Bacillati</taxon>
        <taxon>Bacillota</taxon>
        <taxon>Bacilli</taxon>
        <taxon>Bacillales</taxon>
        <taxon>Paenibacillaceae</taxon>
        <taxon>Paenibacillus</taxon>
    </lineage>
</organism>
<accession>A0A268EMM5</accession>
<keyword evidence="1" id="KW-1133">Transmembrane helix</keyword>
<feature type="transmembrane region" description="Helical" evidence="1">
    <location>
        <begin position="7"/>
        <end position="25"/>
    </location>
</feature>
<keyword evidence="6" id="KW-1185">Reference proteome</keyword>
<dbReference type="InterPro" id="IPR025164">
    <property type="entry name" value="Toastrack_DUF4097"/>
</dbReference>
<keyword evidence="1" id="KW-0472">Membrane</keyword>
<evidence type="ECO:0000259" key="2">
    <source>
        <dbReference type="Pfam" id="PF13349"/>
    </source>
</evidence>
<dbReference type="Proteomes" id="UP000215596">
    <property type="component" value="Unassembled WGS sequence"/>
</dbReference>
<dbReference type="AlphaFoldDB" id="A0A268EMM5"/>
<keyword evidence="1" id="KW-0812">Transmembrane</keyword>
<evidence type="ECO:0000256" key="1">
    <source>
        <dbReference type="SAM" id="Phobius"/>
    </source>
</evidence>
<dbReference type="Pfam" id="PF13349">
    <property type="entry name" value="DUF4097"/>
    <property type="match status" value="1"/>
</dbReference>
<evidence type="ECO:0000313" key="4">
    <source>
        <dbReference type="EMBL" id="PAD74368.1"/>
    </source>
</evidence>
<dbReference type="RefSeq" id="WP_095266627.1">
    <property type="nucleotide sequence ID" value="NZ_NPBY01000058.1"/>
</dbReference>
<dbReference type="EMBL" id="WOAA01000010">
    <property type="protein sequence ID" value="MUG66937.1"/>
    <property type="molecule type" value="Genomic_DNA"/>
</dbReference>